<keyword evidence="1" id="KW-0378">Hydrolase</keyword>
<organism evidence="4 5">
    <name type="scientific">Solihabitans fulvus</name>
    <dbReference type="NCBI Taxonomy" id="1892852"/>
    <lineage>
        <taxon>Bacteria</taxon>
        <taxon>Bacillati</taxon>
        <taxon>Actinomycetota</taxon>
        <taxon>Actinomycetes</taxon>
        <taxon>Pseudonocardiales</taxon>
        <taxon>Pseudonocardiaceae</taxon>
        <taxon>Solihabitans</taxon>
    </lineage>
</organism>
<dbReference type="InterPro" id="IPR012338">
    <property type="entry name" value="Beta-lactam/transpept-like"/>
</dbReference>
<proteinExistence type="predicted"/>
<feature type="chain" id="PRO_5022893948" evidence="2">
    <location>
        <begin position="25"/>
        <end position="585"/>
    </location>
</feature>
<name>A0A5B2XGN0_9PSEU</name>
<dbReference type="EMBL" id="VUOB01000022">
    <property type="protein sequence ID" value="KAA2262269.1"/>
    <property type="molecule type" value="Genomic_DNA"/>
</dbReference>
<keyword evidence="5" id="KW-1185">Reference proteome</keyword>
<evidence type="ECO:0000256" key="1">
    <source>
        <dbReference type="ARBA" id="ARBA00022801"/>
    </source>
</evidence>
<dbReference type="GO" id="GO:0016787">
    <property type="term" value="F:hydrolase activity"/>
    <property type="evidence" value="ECO:0007669"/>
    <property type="project" value="UniProtKB-KW"/>
</dbReference>
<keyword evidence="2" id="KW-0732">Signal</keyword>
<dbReference type="InterPro" id="IPR050789">
    <property type="entry name" value="Diverse_Enzym_Activities"/>
</dbReference>
<dbReference type="InterPro" id="IPR001466">
    <property type="entry name" value="Beta-lactam-related"/>
</dbReference>
<evidence type="ECO:0000313" key="4">
    <source>
        <dbReference type="EMBL" id="KAA2262269.1"/>
    </source>
</evidence>
<dbReference type="Proteomes" id="UP000323454">
    <property type="component" value="Unassembled WGS sequence"/>
</dbReference>
<evidence type="ECO:0000313" key="5">
    <source>
        <dbReference type="Proteomes" id="UP000323454"/>
    </source>
</evidence>
<dbReference type="OrthoDB" id="9809635at2"/>
<gene>
    <name evidence="4" type="ORF">F0L68_13375</name>
</gene>
<sequence length="585" mass="62132">MRLQAAVAAAIITAMTLTGATALAEPSADFDYGGTGRYDQPWHGFAPAWLTLRDANPADVGLDPAPIAGALDAVTGWTKPGPAGHPMFSGAVTLMVHDGAVVADQPAGYAVRYSDGAGTELPPDQRVPMARDTIFDMASVSKLFTSIAVMQQVEAGRVDINAPVARYLPEFAANGKGSITVVQLLTHTSGLLPDPVPSLWQGYPDIPSRVRAIMETTPANPPGTTYSYSDINLMTLGLLVAKVSGSTLDGLVREGITAPLDMSDTGYNPPASKLDRIAATEFQTSPPRGMVRGQVHDENAWSLGGVAGHAGVFSTAHDMAVLGQTILNGGTYRGHRILREDTVRQMLTNFNAKFPGDSHGLGFELDQRWYMAGLNSANSAGHTGYTGTTLVLDPESRSIAILLTNRVHPSRNWGTINPARRAVADGLARSMAVRPRQGSTEWTATAAADQAVTLSTKQLPVRGKTMRVSFDAFVDVDAEDGDQLALQSSADGVAWQPVPVLAEGVGAPQGPQPALAAYGHRRWWRVSAELPATGFLRWQFTKAGIYFGRGVYLDGIRVQDSRGVLLDAERDPGALTAQGWSVVSR</sequence>
<evidence type="ECO:0000259" key="3">
    <source>
        <dbReference type="Pfam" id="PF00144"/>
    </source>
</evidence>
<dbReference type="PANTHER" id="PTHR43283:SF11">
    <property type="entry name" value="BETA-LACTAMASE-RELATED DOMAIN-CONTAINING PROTEIN"/>
    <property type="match status" value="1"/>
</dbReference>
<dbReference type="PANTHER" id="PTHR43283">
    <property type="entry name" value="BETA-LACTAMASE-RELATED"/>
    <property type="match status" value="1"/>
</dbReference>
<evidence type="ECO:0000256" key="2">
    <source>
        <dbReference type="SAM" id="SignalP"/>
    </source>
</evidence>
<dbReference type="SUPFAM" id="SSF56601">
    <property type="entry name" value="beta-lactamase/transpeptidase-like"/>
    <property type="match status" value="1"/>
</dbReference>
<dbReference type="Gene3D" id="3.40.710.10">
    <property type="entry name" value="DD-peptidase/beta-lactamase superfamily"/>
    <property type="match status" value="1"/>
</dbReference>
<comment type="caution">
    <text evidence="4">The sequence shown here is derived from an EMBL/GenBank/DDBJ whole genome shotgun (WGS) entry which is preliminary data.</text>
</comment>
<feature type="domain" description="Beta-lactamase-related" evidence="3">
    <location>
        <begin position="88"/>
        <end position="423"/>
    </location>
</feature>
<dbReference type="AlphaFoldDB" id="A0A5B2XGN0"/>
<dbReference type="Pfam" id="PF00144">
    <property type="entry name" value="Beta-lactamase"/>
    <property type="match status" value="1"/>
</dbReference>
<feature type="signal peptide" evidence="2">
    <location>
        <begin position="1"/>
        <end position="24"/>
    </location>
</feature>
<accession>A0A5B2XGN0</accession>
<reference evidence="4 5" key="2">
    <citation type="submission" date="2019-09" db="EMBL/GenBank/DDBJ databases">
        <authorList>
            <person name="Jin C."/>
        </authorList>
    </citation>
    <scope>NUCLEOTIDE SEQUENCE [LARGE SCALE GENOMIC DNA]</scope>
    <source>
        <strain evidence="4 5">AN110305</strain>
    </source>
</reference>
<reference evidence="4 5" key="1">
    <citation type="submission" date="2019-09" db="EMBL/GenBank/DDBJ databases">
        <title>Goodfellowia gen. nov., a new genus of the Pseudonocardineae related to Actinoalloteichus, containing Goodfellowia coeruleoviolacea gen. nov., comb. nov. gen. nov., comb. nov.</title>
        <authorList>
            <person name="Labeda D."/>
        </authorList>
    </citation>
    <scope>NUCLEOTIDE SEQUENCE [LARGE SCALE GENOMIC DNA]</scope>
    <source>
        <strain evidence="4 5">AN110305</strain>
    </source>
</reference>
<protein>
    <submittedName>
        <fullName evidence="4">Beta-lactamase family protein</fullName>
    </submittedName>
</protein>